<sequence>MFRQTKKQQSDIPTPSLREKMANALDMSKEVLLDTVRVVAIGNRELTLENYRNIMEYTTNCIRVSTNPHIIKIIGKNLEIKTITQEMLYITGYIKSFEYQQN</sequence>
<dbReference type="AlphaFoldDB" id="A0A650EPT9"/>
<reference evidence="1" key="1">
    <citation type="journal article" date="2020" name="J. ISSAAS">
        <title>Lactobacilli and other gastrointestinal microbiota of Peromyscus leucopus, reservoir host for agents of Lyme disease and other zoonoses in North America.</title>
        <authorList>
            <person name="Milovic A."/>
            <person name="Bassam K."/>
            <person name="Shao H."/>
            <person name="Chatzistamou I."/>
            <person name="Tufts D.M."/>
            <person name="Diuk-Wasser M."/>
            <person name="Barbour A.G."/>
        </authorList>
    </citation>
    <scope>NUCLEOTIDE SEQUENCE</scope>
    <source>
        <strain evidence="1">LL40</strain>
    </source>
</reference>
<protein>
    <recommendedName>
        <fullName evidence="2">Sporulation protein YqfC</fullName>
    </recommendedName>
</protein>
<evidence type="ECO:0008006" key="2">
    <source>
        <dbReference type="Google" id="ProtNLM"/>
    </source>
</evidence>
<dbReference type="InterPro" id="IPR022476">
    <property type="entry name" value="Spore_YabP/YqfC"/>
</dbReference>
<gene>
    <name evidence="1" type="ORF">Firmicute1046_3540</name>
</gene>
<dbReference type="Pfam" id="PF07873">
    <property type="entry name" value="YabP"/>
    <property type="match status" value="1"/>
</dbReference>
<proteinExistence type="predicted"/>
<organism evidence="1">
    <name type="scientific">uncultured Bacillota bacterium</name>
    <dbReference type="NCBI Taxonomy" id="344338"/>
    <lineage>
        <taxon>Bacteria</taxon>
        <taxon>Bacillati</taxon>
        <taxon>Bacillota</taxon>
        <taxon>environmental samples</taxon>
    </lineage>
</organism>
<evidence type="ECO:0000313" key="1">
    <source>
        <dbReference type="EMBL" id="QGT51278.1"/>
    </source>
</evidence>
<dbReference type="EMBL" id="MN577573">
    <property type="protein sequence ID" value="QGT51278.1"/>
    <property type="molecule type" value="Genomic_DNA"/>
</dbReference>
<name>A0A650EPT9_9FIRM</name>
<accession>A0A650EPT9</accession>